<keyword evidence="1" id="KW-0133">Cell shape</keyword>
<evidence type="ECO:0000313" key="3">
    <source>
        <dbReference type="EMBL" id="QJW84451.1"/>
    </source>
</evidence>
<reference evidence="3 4" key="2">
    <citation type="submission" date="2020-05" db="EMBL/GenBank/DDBJ databases">
        <authorList>
            <person name="Khan S.A."/>
            <person name="Jeon C.O."/>
            <person name="Chun B.H."/>
        </authorList>
    </citation>
    <scope>NUCLEOTIDE SEQUENCE [LARGE SCALE GENOMIC DNA]</scope>
    <source>
        <strain evidence="3 4">H242</strain>
    </source>
</reference>
<sequence length="237" mass="25271">MAPAAPAAPRFPGRLPEFGAEVPSADVRHVANWTFFTGDHRGKSVVILDKKGAKVYTFDPQGQLTASTPALLGSAIGDDSAPGIGDKPLSAIRPEEKTTPAGRFVAEPGMNSHGEDIVWVDYDAAVSMHRVRPTVAAERRLQRLASPTEADNRISFGCINLPVRFYEDVLSPTVKKTGAIVYVLPETRGVQQVFGSRDVTDPAQVQAQQVAAVQPRAAAPAAAGVKQARVERDALPQ</sequence>
<name>A0ABX6P637_9BURK</name>
<protein>
    <recommendedName>
        <fullName evidence="2">L,D-TPase catalytic domain-containing protein</fullName>
    </recommendedName>
</protein>
<comment type="pathway">
    <text evidence="1">Cell wall biogenesis; peptidoglycan biosynthesis.</text>
</comment>
<evidence type="ECO:0000313" key="4">
    <source>
        <dbReference type="Proteomes" id="UP000500826"/>
    </source>
</evidence>
<dbReference type="InterPro" id="IPR005490">
    <property type="entry name" value="LD_TPept_cat_dom"/>
</dbReference>
<feature type="domain" description="L,D-TPase catalytic" evidence="2">
    <location>
        <begin position="44"/>
        <end position="184"/>
    </location>
</feature>
<feature type="active site" description="Nucleophile" evidence="1">
    <location>
        <position position="158"/>
    </location>
</feature>
<gene>
    <name evidence="3" type="ORF">HK414_13910</name>
</gene>
<dbReference type="Proteomes" id="UP000500826">
    <property type="component" value="Chromosome"/>
</dbReference>
<reference evidence="3 4" key="1">
    <citation type="submission" date="2020-05" db="EMBL/GenBank/DDBJ databases">
        <title>Ramlibacter rhizophilus sp. nov., isolated from rhizosphere soil of national flower Mugunghwa from South Korea.</title>
        <authorList>
            <person name="Zheng-Fei Y."/>
            <person name="Huan T."/>
        </authorList>
    </citation>
    <scope>NUCLEOTIDE SEQUENCE [LARGE SCALE GENOMIC DNA]</scope>
    <source>
        <strain evidence="3 4">H242</strain>
    </source>
</reference>
<accession>A0ABX6P637</accession>
<keyword evidence="1" id="KW-0961">Cell wall biogenesis/degradation</keyword>
<evidence type="ECO:0000256" key="1">
    <source>
        <dbReference type="PROSITE-ProRule" id="PRU01373"/>
    </source>
</evidence>
<feature type="active site" description="Proton donor/acceptor" evidence="1">
    <location>
        <position position="129"/>
    </location>
</feature>
<dbReference type="PROSITE" id="PS52029">
    <property type="entry name" value="LD_TPASE"/>
    <property type="match status" value="1"/>
</dbReference>
<keyword evidence="1" id="KW-0573">Peptidoglycan synthesis</keyword>
<keyword evidence="4" id="KW-1185">Reference proteome</keyword>
<evidence type="ECO:0000259" key="2">
    <source>
        <dbReference type="PROSITE" id="PS52029"/>
    </source>
</evidence>
<dbReference type="EMBL" id="CP053418">
    <property type="protein sequence ID" value="QJW84451.1"/>
    <property type="molecule type" value="Genomic_DNA"/>
</dbReference>
<organism evidence="3 4">
    <name type="scientific">Ramlibacter terrae</name>
    <dbReference type="NCBI Taxonomy" id="2732511"/>
    <lineage>
        <taxon>Bacteria</taxon>
        <taxon>Pseudomonadati</taxon>
        <taxon>Pseudomonadota</taxon>
        <taxon>Betaproteobacteria</taxon>
        <taxon>Burkholderiales</taxon>
        <taxon>Comamonadaceae</taxon>
        <taxon>Ramlibacter</taxon>
    </lineage>
</organism>
<proteinExistence type="predicted"/>